<evidence type="ECO:0000256" key="1">
    <source>
        <dbReference type="SAM" id="MobiDB-lite"/>
    </source>
</evidence>
<comment type="caution">
    <text evidence="2">The sequence shown here is derived from an EMBL/GenBank/DDBJ whole genome shotgun (WGS) entry which is preliminary data.</text>
</comment>
<dbReference type="PANTHER" id="PTHR34239:SF2">
    <property type="entry name" value="TRANSPOSABLE ELEMENT P TRANSPOSASE_THAP9 CONSERVED DOMAIN-CONTAINING PROTEIN"/>
    <property type="match status" value="1"/>
</dbReference>
<evidence type="ECO:0000313" key="3">
    <source>
        <dbReference type="Proteomes" id="UP001549921"/>
    </source>
</evidence>
<accession>A0ABD0SM83</accession>
<sequence length="380" mass="42605">MGKKRKYENMDDKKILRKIRKLQDKLKEKQNQQIQEKTPSPFRPDDVDLALVEDYDSIYMPPSEWAGTTTPMPEQSVPAEPILYQSDEPQHTIMSSPQPGPSSASEAPATAAEKDLDDSILSILGDAPKPETVFGNNIHKDVASRWQEILAKGLPKETKEKLVSDYLIPANCDLLVPPILNPEAKAALPDTLVKRDFSLLNKQKHLAAALAALAQVTEMLISNEFSRETLLKPLSDASRLLCDSHHLETKTRRSFLISSINSNLKGALTDTNRDKFLFGENLTEKLNAAKTIQKSGDTLKNQNRPQNTKTQFINKDKTRGRLNTKALHPRQPANRFDAGQNRSAAYRAPPAPRTQPPPPRRTRSPPPPPPPPRAHQHYRR</sequence>
<name>A0ABD0SM83_LOXSC</name>
<proteinExistence type="predicted"/>
<organism evidence="2 3">
    <name type="scientific">Loxostege sticticalis</name>
    <name type="common">Beet webworm moth</name>
    <dbReference type="NCBI Taxonomy" id="481309"/>
    <lineage>
        <taxon>Eukaryota</taxon>
        <taxon>Metazoa</taxon>
        <taxon>Ecdysozoa</taxon>
        <taxon>Arthropoda</taxon>
        <taxon>Hexapoda</taxon>
        <taxon>Insecta</taxon>
        <taxon>Pterygota</taxon>
        <taxon>Neoptera</taxon>
        <taxon>Endopterygota</taxon>
        <taxon>Lepidoptera</taxon>
        <taxon>Glossata</taxon>
        <taxon>Ditrysia</taxon>
        <taxon>Pyraloidea</taxon>
        <taxon>Crambidae</taxon>
        <taxon>Pyraustinae</taxon>
        <taxon>Loxostege</taxon>
    </lineage>
</organism>
<feature type="compositionally biased region" description="Polar residues" evidence="1">
    <location>
        <begin position="293"/>
        <end position="313"/>
    </location>
</feature>
<dbReference type="Proteomes" id="UP001549921">
    <property type="component" value="Unassembled WGS sequence"/>
</dbReference>
<protein>
    <submittedName>
        <fullName evidence="2">Uncharacterized protein</fullName>
    </submittedName>
</protein>
<dbReference type="AlphaFoldDB" id="A0ABD0SM83"/>
<dbReference type="PANTHER" id="PTHR34239">
    <property type="entry name" value="APPLE DOMAIN-CONTAINING PROTEIN"/>
    <property type="match status" value="1"/>
</dbReference>
<gene>
    <name evidence="2" type="ORF">ABMA28_005610</name>
</gene>
<feature type="region of interest" description="Disordered" evidence="1">
    <location>
        <begin position="61"/>
        <end position="112"/>
    </location>
</feature>
<dbReference type="EMBL" id="JBEDNZ010000018">
    <property type="protein sequence ID" value="KAL0820953.1"/>
    <property type="molecule type" value="Genomic_DNA"/>
</dbReference>
<feature type="compositionally biased region" description="Pro residues" evidence="1">
    <location>
        <begin position="349"/>
        <end position="373"/>
    </location>
</feature>
<feature type="region of interest" description="Disordered" evidence="1">
    <location>
        <begin position="25"/>
        <end position="47"/>
    </location>
</feature>
<feature type="region of interest" description="Disordered" evidence="1">
    <location>
        <begin position="293"/>
        <end position="380"/>
    </location>
</feature>
<evidence type="ECO:0000313" key="2">
    <source>
        <dbReference type="EMBL" id="KAL0820953.1"/>
    </source>
</evidence>
<reference evidence="2 3" key="1">
    <citation type="submission" date="2024-06" db="EMBL/GenBank/DDBJ databases">
        <title>A chromosome-level genome assembly of beet webworm, Loxostege sticticalis.</title>
        <authorList>
            <person name="Zhang Y."/>
        </authorList>
    </citation>
    <scope>NUCLEOTIDE SEQUENCE [LARGE SCALE GENOMIC DNA]</scope>
    <source>
        <strain evidence="2">AQ028</strain>
        <tissue evidence="2">Male pupae</tissue>
    </source>
</reference>
<feature type="compositionally biased region" description="Low complexity" evidence="1">
    <location>
        <begin position="95"/>
        <end position="111"/>
    </location>
</feature>